<sequence length="278" mass="31940">ICEYNINIPEWIKLYSIPNCMARVNSKVEPINISLSTLTTAIDLDAPIVVNTDYIGFNFTKLASSDIEQQREPKPYPLLRTKNYLALLFGSERPVHWIPFISSFIDLTTITKIALVGRLISAANQSILDDIKILLQQACHVNSVLLRDTLLNQKSLLTANDICCIIPAHIRRLIVTIKDMSEAKIVLERLTHVSSARFYFDHTPCCDEFHQWVANAETLQFASSKAACIYFLNFTIPFYLYICISPRFRQQFVHAITTIFRNRWQRKVLTINQTVPYP</sequence>
<name>A0A819KIA3_9BILA</name>
<dbReference type="Proteomes" id="UP000663881">
    <property type="component" value="Unassembled WGS sequence"/>
</dbReference>
<accession>A0A819KIA3</accession>
<reference evidence="1" key="1">
    <citation type="submission" date="2021-02" db="EMBL/GenBank/DDBJ databases">
        <authorList>
            <person name="Nowell W R."/>
        </authorList>
    </citation>
    <scope>NUCLEOTIDE SEQUENCE</scope>
</reference>
<organism evidence="1 2">
    <name type="scientific">Adineta steineri</name>
    <dbReference type="NCBI Taxonomy" id="433720"/>
    <lineage>
        <taxon>Eukaryota</taxon>
        <taxon>Metazoa</taxon>
        <taxon>Spiralia</taxon>
        <taxon>Gnathifera</taxon>
        <taxon>Rotifera</taxon>
        <taxon>Eurotatoria</taxon>
        <taxon>Bdelloidea</taxon>
        <taxon>Adinetida</taxon>
        <taxon>Adinetidae</taxon>
        <taxon>Adineta</taxon>
    </lineage>
</organism>
<evidence type="ECO:0000313" key="1">
    <source>
        <dbReference type="EMBL" id="CAF3945921.1"/>
    </source>
</evidence>
<dbReference type="EMBL" id="CAJOAY010002360">
    <property type="protein sequence ID" value="CAF3945921.1"/>
    <property type="molecule type" value="Genomic_DNA"/>
</dbReference>
<feature type="non-terminal residue" evidence="1">
    <location>
        <position position="1"/>
    </location>
</feature>
<evidence type="ECO:0000313" key="2">
    <source>
        <dbReference type="Proteomes" id="UP000663881"/>
    </source>
</evidence>
<gene>
    <name evidence="1" type="ORF">OKA104_LOCUS26660</name>
</gene>
<protein>
    <submittedName>
        <fullName evidence="1">Uncharacterized protein</fullName>
    </submittedName>
</protein>
<proteinExistence type="predicted"/>
<dbReference type="AlphaFoldDB" id="A0A819KIA3"/>
<comment type="caution">
    <text evidence="1">The sequence shown here is derived from an EMBL/GenBank/DDBJ whole genome shotgun (WGS) entry which is preliminary data.</text>
</comment>